<evidence type="ECO:0000256" key="3">
    <source>
        <dbReference type="ARBA" id="ARBA00004412"/>
    </source>
</evidence>
<keyword evidence="14" id="KW-0206">Cytoskeleton</keyword>
<evidence type="ECO:0000256" key="7">
    <source>
        <dbReference type="ARBA" id="ARBA00022490"/>
    </source>
</evidence>
<evidence type="ECO:0000256" key="10">
    <source>
        <dbReference type="ARBA" id="ARBA00022753"/>
    </source>
</evidence>
<dbReference type="PANTHER" id="PTHR31179">
    <property type="entry name" value="RAB GTPASE-BINDING EFFECTOR PROTEIN"/>
    <property type="match status" value="1"/>
</dbReference>
<evidence type="ECO:0000313" key="21">
    <source>
        <dbReference type="Proteomes" id="UP000694915"/>
    </source>
</evidence>
<feature type="compositionally biased region" description="Basic and acidic residues" evidence="18">
    <location>
        <begin position="106"/>
        <end position="122"/>
    </location>
</feature>
<keyword evidence="7" id="KW-0963">Cytoplasm</keyword>
<evidence type="ECO:0000256" key="16">
    <source>
        <dbReference type="ARBA" id="ARBA00045310"/>
    </source>
</evidence>
<keyword evidence="6" id="KW-0813">Transport</keyword>
<feature type="region of interest" description="Disordered" evidence="18">
    <location>
        <begin position="186"/>
        <end position="207"/>
    </location>
</feature>
<evidence type="ECO:0000259" key="20">
    <source>
        <dbReference type="Pfam" id="PF09311"/>
    </source>
</evidence>
<feature type="coiled-coil region" evidence="17">
    <location>
        <begin position="456"/>
        <end position="554"/>
    </location>
</feature>
<keyword evidence="21" id="KW-1185">Reference proteome</keyword>
<evidence type="ECO:0000256" key="12">
    <source>
        <dbReference type="ARBA" id="ARBA00022927"/>
    </source>
</evidence>
<keyword evidence="11" id="KW-0970">Cilium biogenesis/degradation</keyword>
<dbReference type="GeneID" id="101989947"/>
<keyword evidence="9" id="KW-0254">Endocytosis</keyword>
<feature type="compositionally biased region" description="Basic and acidic residues" evidence="18">
    <location>
        <begin position="196"/>
        <end position="207"/>
    </location>
</feature>
<dbReference type="SUPFAM" id="SSF103652">
    <property type="entry name" value="G protein-binding domain"/>
    <property type="match status" value="2"/>
</dbReference>
<dbReference type="Pfam" id="PF03528">
    <property type="entry name" value="Rabaptin"/>
    <property type="match status" value="1"/>
</dbReference>
<comment type="function">
    <text evidence="16">Plays a role in membrane trafficking and in homotypic early endosome fusion. Participates in arteriogenesis by regulating vascular endothelial growth factor receptor 2/VEGFR2 cell surface expression and endosomal trafficking. By interacting with SDCCAG8, localizes to centrosomes and plays a critical role in ciliogenesis.</text>
</comment>
<keyword evidence="12" id="KW-0653">Protein transport</keyword>
<keyword evidence="13 17" id="KW-0175">Coiled coil</keyword>
<evidence type="ECO:0000259" key="19">
    <source>
        <dbReference type="Pfam" id="PF03528"/>
    </source>
</evidence>
<feature type="compositionally biased region" description="Polar residues" evidence="18">
    <location>
        <begin position="123"/>
        <end position="132"/>
    </location>
</feature>
<name>A0ABM0KR86_MICOH</name>
<dbReference type="Pfam" id="PF09311">
    <property type="entry name" value="Rab5-bind"/>
    <property type="match status" value="1"/>
</dbReference>
<reference evidence="22" key="1">
    <citation type="submission" date="2025-08" db="UniProtKB">
        <authorList>
            <consortium name="RefSeq"/>
        </authorList>
    </citation>
    <scope>IDENTIFICATION</scope>
</reference>
<sequence>MKWGWRHAGFAPQPPTAPGFRTPTQPWPAGRRCWEGWAAFRCNAIRATAEGRPSGGKGEAARRVLQGYGPAFQDVGSSGAVTDTRASEKTAADPEPSCFLRVRTRGNADARPEREAGPEPRSHSNAFGTARQNPHHLHHRGPSAPSGNSRADPETAERTRKRECHHQGVRESAVWAETMAAATPAALAPNPQPQDGQKDASESSELERLRAELAGALAEMETMKAVAEVSESTKAEAVAAVQRQCQEEVASLQAILKDSISSYETQITALKQERQQQQQDSEEKDRELGHLKQLLARAHPLDSLEKQMEKAHEDSEKLREIVLPMEQEIAELKGKLLRAEELIQEIQRRPRQQASLHGSTELLPLSRNPSPPLEALEEPGGDAGSAAEAFAHNCDDSASISSFSLGGAASTASLRGSQGLSPEQEETASLVSTGTLVPEGIYLPPPGYQLVPDSQWEQLQVEGKQLQKDLESVSRERDELQEGLRRSNEDCAKQMQVLLAQVQNSEQLLRTLQGTVSQAQERVQLQMAELATSHKCLYHEVKRLNEENQGLRAEQLPSSTLQGPEQWENEGEALPSSIQELHLLVRQTRQQAQARQQAQEHEAERLRIEIVKLREALDEETAARASLEGQLRVQREETDVLQASLCSLRTETERVQQEQRKAQLTDLLSEQRAKALRLQAELETSEQVQRDFVRLSQALQVRLERIRQAETLEQVHSILDEAPLRDIKDIKDS</sequence>
<evidence type="ECO:0000256" key="2">
    <source>
        <dbReference type="ARBA" id="ARBA00004300"/>
    </source>
</evidence>
<dbReference type="PANTHER" id="PTHR31179:SF6">
    <property type="entry name" value="RAB GTPASE-BINDING EFFECTOR PROTEIN 2"/>
    <property type="match status" value="1"/>
</dbReference>
<feature type="region of interest" description="Disordered" evidence="18">
    <location>
        <begin position="347"/>
        <end position="387"/>
    </location>
</feature>
<feature type="domain" description="Rabaptin GTPase-Rab5 binding" evidence="20">
    <location>
        <begin position="457"/>
        <end position="663"/>
    </location>
</feature>
<dbReference type="InterPro" id="IPR018514">
    <property type="entry name" value="Rabaptin_CC"/>
</dbReference>
<keyword evidence="8" id="KW-0597">Phosphoprotein</keyword>
<dbReference type="InterPro" id="IPR015390">
    <property type="entry name" value="Rabaptin_Rab5-bd_dom"/>
</dbReference>
<evidence type="ECO:0000256" key="18">
    <source>
        <dbReference type="SAM" id="MobiDB-lite"/>
    </source>
</evidence>
<comment type="similarity">
    <text evidence="4">Belongs to the rabaptin family.</text>
</comment>
<organism evidence="21 22">
    <name type="scientific">Microtus ochrogaster</name>
    <name type="common">Prairie vole</name>
    <dbReference type="NCBI Taxonomy" id="79684"/>
    <lineage>
        <taxon>Eukaryota</taxon>
        <taxon>Metazoa</taxon>
        <taxon>Chordata</taxon>
        <taxon>Craniata</taxon>
        <taxon>Vertebrata</taxon>
        <taxon>Euteleostomi</taxon>
        <taxon>Mammalia</taxon>
        <taxon>Eutheria</taxon>
        <taxon>Euarchontoglires</taxon>
        <taxon>Glires</taxon>
        <taxon>Rodentia</taxon>
        <taxon>Myomorpha</taxon>
        <taxon>Muroidea</taxon>
        <taxon>Cricetidae</taxon>
        <taxon>Arvicolinae</taxon>
        <taxon>Microtus</taxon>
    </lineage>
</organism>
<evidence type="ECO:0000256" key="13">
    <source>
        <dbReference type="ARBA" id="ARBA00023054"/>
    </source>
</evidence>
<feature type="region of interest" description="Disordered" evidence="18">
    <location>
        <begin position="1"/>
        <end position="22"/>
    </location>
</feature>
<keyword evidence="15" id="KW-0966">Cell projection</keyword>
<evidence type="ECO:0000256" key="14">
    <source>
        <dbReference type="ARBA" id="ARBA00023212"/>
    </source>
</evidence>
<accession>A0ABM0KR86</accession>
<keyword evidence="10" id="KW-0967">Endosome</keyword>
<evidence type="ECO:0000256" key="17">
    <source>
        <dbReference type="SAM" id="Coils"/>
    </source>
</evidence>
<evidence type="ECO:0000256" key="4">
    <source>
        <dbReference type="ARBA" id="ARBA00006603"/>
    </source>
</evidence>
<evidence type="ECO:0000256" key="11">
    <source>
        <dbReference type="ARBA" id="ARBA00022794"/>
    </source>
</evidence>
<dbReference type="PRINTS" id="PR01432">
    <property type="entry name" value="RABAPTIN"/>
</dbReference>
<evidence type="ECO:0000256" key="5">
    <source>
        <dbReference type="ARBA" id="ARBA00019765"/>
    </source>
</evidence>
<evidence type="ECO:0000256" key="1">
    <source>
        <dbReference type="ARBA" id="ARBA00004120"/>
    </source>
</evidence>
<feature type="region of interest" description="Disordered" evidence="18">
    <location>
        <begin position="70"/>
        <end position="171"/>
    </location>
</feature>
<dbReference type="InterPro" id="IPR003914">
    <property type="entry name" value="Rabaptin"/>
</dbReference>
<proteinExistence type="inferred from homology"/>
<evidence type="ECO:0000256" key="6">
    <source>
        <dbReference type="ARBA" id="ARBA00022448"/>
    </source>
</evidence>
<dbReference type="RefSeq" id="XP_005351261.2">
    <property type="nucleotide sequence ID" value="XM_005351204.2"/>
</dbReference>
<dbReference type="Gene3D" id="1.20.5.340">
    <property type="match status" value="1"/>
</dbReference>
<evidence type="ECO:0000313" key="22">
    <source>
        <dbReference type="RefSeq" id="XP_005351261.2"/>
    </source>
</evidence>
<feature type="coiled-coil region" evidence="17">
    <location>
        <begin position="584"/>
        <end position="688"/>
    </location>
</feature>
<gene>
    <name evidence="22" type="primary">Rabep2</name>
</gene>
<comment type="subcellular location">
    <subcellularLocation>
        <location evidence="1">Cytoplasm</location>
        <location evidence="1">Cytoskeleton</location>
        <location evidence="1">Cilium basal body</location>
    </subcellularLocation>
    <subcellularLocation>
        <location evidence="2">Cytoplasm</location>
        <location evidence="2">Cytoskeleton</location>
        <location evidence="2">Microtubule organizing center</location>
        <location evidence="2">Centrosome</location>
    </subcellularLocation>
    <subcellularLocation>
        <location evidence="3">Early endosome</location>
    </subcellularLocation>
</comment>
<dbReference type="Proteomes" id="UP000694915">
    <property type="component" value="Chromosome 8"/>
</dbReference>
<dbReference type="Gene3D" id="1.20.5.730">
    <property type="entry name" value="Single helix bin"/>
    <property type="match status" value="1"/>
</dbReference>
<evidence type="ECO:0000256" key="8">
    <source>
        <dbReference type="ARBA" id="ARBA00022553"/>
    </source>
</evidence>
<protein>
    <recommendedName>
        <fullName evidence="5">Rab GTPase-binding effector protein 2</fullName>
    </recommendedName>
</protein>
<evidence type="ECO:0000256" key="15">
    <source>
        <dbReference type="ARBA" id="ARBA00023273"/>
    </source>
</evidence>
<feature type="domain" description="Rabaptin coiled-coil" evidence="19">
    <location>
        <begin position="203"/>
        <end position="347"/>
    </location>
</feature>
<feature type="compositionally biased region" description="Basic and acidic residues" evidence="18">
    <location>
        <begin position="151"/>
        <end position="169"/>
    </location>
</feature>
<evidence type="ECO:0000256" key="9">
    <source>
        <dbReference type="ARBA" id="ARBA00022583"/>
    </source>
</evidence>